<evidence type="ECO:0000256" key="1">
    <source>
        <dbReference type="SAM" id="MobiDB-lite"/>
    </source>
</evidence>
<feature type="region of interest" description="Disordered" evidence="1">
    <location>
        <begin position="99"/>
        <end position="143"/>
    </location>
</feature>
<dbReference type="Proteomes" id="UP000186817">
    <property type="component" value="Unassembled WGS sequence"/>
</dbReference>
<organism evidence="2 3">
    <name type="scientific">Symbiodinium microadriaticum</name>
    <name type="common">Dinoflagellate</name>
    <name type="synonym">Zooxanthella microadriatica</name>
    <dbReference type="NCBI Taxonomy" id="2951"/>
    <lineage>
        <taxon>Eukaryota</taxon>
        <taxon>Sar</taxon>
        <taxon>Alveolata</taxon>
        <taxon>Dinophyceae</taxon>
        <taxon>Suessiales</taxon>
        <taxon>Symbiodiniaceae</taxon>
        <taxon>Symbiodinium</taxon>
    </lineage>
</organism>
<protein>
    <submittedName>
        <fullName evidence="2">Uncharacterized protein</fullName>
    </submittedName>
</protein>
<feature type="compositionally biased region" description="Basic and acidic residues" evidence="1">
    <location>
        <begin position="103"/>
        <end position="143"/>
    </location>
</feature>
<reference evidence="2 3" key="1">
    <citation type="submission" date="2016-02" db="EMBL/GenBank/DDBJ databases">
        <title>Genome analysis of coral dinoflagellate symbionts highlights evolutionary adaptations to a symbiotic lifestyle.</title>
        <authorList>
            <person name="Aranda M."/>
            <person name="Li Y."/>
            <person name="Liew Y.J."/>
            <person name="Baumgarten S."/>
            <person name="Simakov O."/>
            <person name="Wilson M."/>
            <person name="Piel J."/>
            <person name="Ashoor H."/>
            <person name="Bougouffa S."/>
            <person name="Bajic V.B."/>
            <person name="Ryu T."/>
            <person name="Ravasi T."/>
            <person name="Bayer T."/>
            <person name="Micklem G."/>
            <person name="Kim H."/>
            <person name="Bhak J."/>
            <person name="Lajeunesse T.C."/>
            <person name="Voolstra C.R."/>
        </authorList>
    </citation>
    <scope>NUCLEOTIDE SEQUENCE [LARGE SCALE GENOMIC DNA]</scope>
    <source>
        <strain evidence="2 3">CCMP2467</strain>
    </source>
</reference>
<proteinExistence type="predicted"/>
<dbReference type="EMBL" id="LSRX01002718">
    <property type="protein sequence ID" value="OLP75180.1"/>
    <property type="molecule type" value="Genomic_DNA"/>
</dbReference>
<evidence type="ECO:0000313" key="3">
    <source>
        <dbReference type="Proteomes" id="UP000186817"/>
    </source>
</evidence>
<gene>
    <name evidence="2" type="ORF">AK812_SmicGene45065</name>
</gene>
<dbReference type="AlphaFoldDB" id="A0A1Q9BX65"/>
<accession>A0A1Q9BX65</accession>
<evidence type="ECO:0000313" key="2">
    <source>
        <dbReference type="EMBL" id="OLP75180.1"/>
    </source>
</evidence>
<name>A0A1Q9BX65_SYMMI</name>
<sequence length="143" mass="15704">MLPARGPQVQQLHEISFGGLLRGLAHVFCGRGVQCGLASDPAAAQVLKSVCLREVRRRGLARDDDADVEMEEQMERAAKSALRDVIKRIDSEEIQYASAWKPGKKEDKPKAKGVKKDDNPKAKASGVKKEDKPKAKGVKKDDK</sequence>
<keyword evidence="3" id="KW-1185">Reference proteome</keyword>
<comment type="caution">
    <text evidence="2">The sequence shown here is derived from an EMBL/GenBank/DDBJ whole genome shotgun (WGS) entry which is preliminary data.</text>
</comment>